<dbReference type="Proteomes" id="UP000323946">
    <property type="component" value="Unassembled WGS sequence"/>
</dbReference>
<reference evidence="1 2" key="1">
    <citation type="submission" date="2019-09" db="EMBL/GenBank/DDBJ databases">
        <title>Draft genome sequence of the thermophilic Saccharopolyspora hirsuta VKM Ac-666T.</title>
        <authorList>
            <person name="Lobastova T.G."/>
            <person name="Fokina V."/>
            <person name="Bragin E.Y."/>
            <person name="Shtratnikova V.Y."/>
            <person name="Starodumova I.P."/>
            <person name="Tarlachkov S.V."/>
            <person name="Donova M.V."/>
        </authorList>
    </citation>
    <scope>NUCLEOTIDE SEQUENCE [LARGE SCALE GENOMIC DNA]</scope>
    <source>
        <strain evidence="1 2">VKM Ac-666</strain>
    </source>
</reference>
<dbReference type="GO" id="GO:0016301">
    <property type="term" value="F:kinase activity"/>
    <property type="evidence" value="ECO:0007669"/>
    <property type="project" value="UniProtKB-KW"/>
</dbReference>
<dbReference type="AlphaFoldDB" id="A0A5M7BUG6"/>
<gene>
    <name evidence="1" type="ORF">F1721_18325</name>
</gene>
<sequence>MGSVGSAATRLVVLRGNSASGKTSTALAVRAQLGRTCALVQQDVLRRTVLKERDVPGGFNIGLISTVARYALDHGYHVIVEGILSAERYTAMLTQLADDHRGATWFYYLDVPFAETVRRHGTRPQAAEFGEQDMREWYRPGDLLGLPGEQVIPASSALEETAARILAEVFGAGPTR</sequence>
<keyword evidence="2" id="KW-1185">Reference proteome</keyword>
<dbReference type="InterPro" id="IPR027417">
    <property type="entry name" value="P-loop_NTPase"/>
</dbReference>
<protein>
    <submittedName>
        <fullName evidence="1">Kinase</fullName>
    </submittedName>
</protein>
<proteinExistence type="predicted"/>
<dbReference type="EMBL" id="VWPH01000008">
    <property type="protein sequence ID" value="KAA5831798.1"/>
    <property type="molecule type" value="Genomic_DNA"/>
</dbReference>
<dbReference type="Pfam" id="PF13671">
    <property type="entry name" value="AAA_33"/>
    <property type="match status" value="1"/>
</dbReference>
<dbReference type="OrthoDB" id="9781848at2"/>
<comment type="caution">
    <text evidence="1">The sequence shown here is derived from an EMBL/GenBank/DDBJ whole genome shotgun (WGS) entry which is preliminary data.</text>
</comment>
<accession>A0A5M7BUG6</accession>
<dbReference type="RefSeq" id="WP_150067942.1">
    <property type="nucleotide sequence ID" value="NZ_JBEPDJ010000001.1"/>
</dbReference>
<dbReference type="Gene3D" id="3.40.50.300">
    <property type="entry name" value="P-loop containing nucleotide triphosphate hydrolases"/>
    <property type="match status" value="1"/>
</dbReference>
<dbReference type="NCBIfam" id="NF005252">
    <property type="entry name" value="PRK06762.1-3"/>
    <property type="match status" value="1"/>
</dbReference>
<organism evidence="1 2">
    <name type="scientific">Saccharopolyspora hirsuta</name>
    <dbReference type="NCBI Taxonomy" id="1837"/>
    <lineage>
        <taxon>Bacteria</taxon>
        <taxon>Bacillati</taxon>
        <taxon>Actinomycetota</taxon>
        <taxon>Actinomycetes</taxon>
        <taxon>Pseudonocardiales</taxon>
        <taxon>Pseudonocardiaceae</taxon>
        <taxon>Saccharopolyspora</taxon>
    </lineage>
</organism>
<dbReference type="SUPFAM" id="SSF52540">
    <property type="entry name" value="P-loop containing nucleoside triphosphate hydrolases"/>
    <property type="match status" value="1"/>
</dbReference>
<keyword evidence="1" id="KW-0418">Kinase</keyword>
<evidence type="ECO:0000313" key="2">
    <source>
        <dbReference type="Proteomes" id="UP000323946"/>
    </source>
</evidence>
<evidence type="ECO:0000313" key="1">
    <source>
        <dbReference type="EMBL" id="KAA5831798.1"/>
    </source>
</evidence>
<keyword evidence="1" id="KW-0808">Transferase</keyword>
<name>A0A5M7BUG6_SACHI</name>